<protein>
    <submittedName>
        <fullName evidence="1">Uncharacterized protein</fullName>
    </submittedName>
</protein>
<evidence type="ECO:0000313" key="1">
    <source>
        <dbReference type="EMBL" id="MDT3405436.1"/>
    </source>
</evidence>
<accession>A0ABU3H087</accession>
<comment type="caution">
    <text evidence="1">The sequence shown here is derived from an EMBL/GenBank/DDBJ whole genome shotgun (WGS) entry which is preliminary data.</text>
</comment>
<keyword evidence="2" id="KW-1185">Reference proteome</keyword>
<name>A0ABU3H087_9SPHI</name>
<gene>
    <name evidence="1" type="ORF">QE417_004508</name>
</gene>
<organism evidence="1 2">
    <name type="scientific">Mucilaginibacter terrae</name>
    <dbReference type="NCBI Taxonomy" id="1955052"/>
    <lineage>
        <taxon>Bacteria</taxon>
        <taxon>Pseudomonadati</taxon>
        <taxon>Bacteroidota</taxon>
        <taxon>Sphingobacteriia</taxon>
        <taxon>Sphingobacteriales</taxon>
        <taxon>Sphingobacteriaceae</taxon>
        <taxon>Mucilaginibacter</taxon>
    </lineage>
</organism>
<dbReference type="EMBL" id="JAVLVU010000001">
    <property type="protein sequence ID" value="MDT3405436.1"/>
    <property type="molecule type" value="Genomic_DNA"/>
</dbReference>
<sequence length="187" mass="22348">MYELMRPLTYKSDLGDKEVWQHAKETIFDLWQKALPMLINCPYNQSYLLYALRYLREKPMKSSMRPCRYSLERPVLTFILSVQGEYLKLSVEVTVGSRVIIVQHKPHFFIFDEQIGYCYQMRSIQDDVLLNWMVDNNNQITVLKDDFEEFDNEIISRLASSYQVFFSASSKKRFDYDYELVKDKLEA</sequence>
<proteinExistence type="predicted"/>
<reference evidence="2" key="1">
    <citation type="submission" date="2023-07" db="EMBL/GenBank/DDBJ databases">
        <title>Functional and genomic diversity of the sorghum phyllosphere microbiome.</title>
        <authorList>
            <person name="Shade A."/>
        </authorList>
    </citation>
    <scope>NUCLEOTIDE SEQUENCE [LARGE SCALE GENOMIC DNA]</scope>
    <source>
        <strain evidence="2">SORGH_AS_0422</strain>
    </source>
</reference>
<evidence type="ECO:0000313" key="2">
    <source>
        <dbReference type="Proteomes" id="UP001258315"/>
    </source>
</evidence>
<dbReference type="Proteomes" id="UP001258315">
    <property type="component" value="Unassembled WGS sequence"/>
</dbReference>